<evidence type="ECO:0000256" key="2">
    <source>
        <dbReference type="SAM" id="Coils"/>
    </source>
</evidence>
<comment type="caution">
    <text evidence="4">The sequence shown here is derived from an EMBL/GenBank/DDBJ whole genome shotgun (WGS) entry which is preliminary data.</text>
</comment>
<accession>A0ABU5PNW6</accession>
<reference evidence="4 5" key="1">
    <citation type="submission" date="2023-12" db="EMBL/GenBank/DDBJ databases">
        <title>Whole genome sequencing of Paenibacillus phoenicis isolated from the Phoenix Mars Lander spacecraft assembly facility.</title>
        <authorList>
            <person name="Garcia A."/>
            <person name="Venkateswaran K."/>
        </authorList>
    </citation>
    <scope>NUCLEOTIDE SEQUENCE [LARGE SCALE GENOMIC DNA]</scope>
    <source>
        <strain evidence="4 5">3PO2SA</strain>
    </source>
</reference>
<keyword evidence="1" id="KW-0051">Antiviral defense</keyword>
<gene>
    <name evidence="4" type="ORF">U9M73_16920</name>
</gene>
<name>A0ABU5PNW6_9BACL</name>
<evidence type="ECO:0000256" key="1">
    <source>
        <dbReference type="ARBA" id="ARBA00023118"/>
    </source>
</evidence>
<dbReference type="InterPro" id="IPR005537">
    <property type="entry name" value="RAMP_III_fam"/>
</dbReference>
<dbReference type="InterPro" id="IPR052216">
    <property type="entry name" value="CRISPR_Csm3_endoribonuclease"/>
</dbReference>
<evidence type="ECO:0000313" key="5">
    <source>
        <dbReference type="Proteomes" id="UP001292216"/>
    </source>
</evidence>
<organism evidence="4 5">
    <name type="scientific">Paenibacillus phoenicis</name>
    <dbReference type="NCBI Taxonomy" id="554117"/>
    <lineage>
        <taxon>Bacteria</taxon>
        <taxon>Bacillati</taxon>
        <taxon>Bacillota</taxon>
        <taxon>Bacilli</taxon>
        <taxon>Bacillales</taxon>
        <taxon>Paenibacillaceae</taxon>
        <taxon>Paenibacillus</taxon>
    </lineage>
</organism>
<keyword evidence="2" id="KW-0175">Coiled coil</keyword>
<evidence type="ECO:0000313" key="4">
    <source>
        <dbReference type="EMBL" id="MEA3571634.1"/>
    </source>
</evidence>
<protein>
    <submittedName>
        <fullName evidence="4">RAMP superfamily CRISPR-associated protein</fullName>
    </submittedName>
</protein>
<dbReference type="EMBL" id="JAYERP010000001">
    <property type="protein sequence ID" value="MEA3571634.1"/>
    <property type="molecule type" value="Genomic_DNA"/>
</dbReference>
<dbReference type="RefSeq" id="WP_323078176.1">
    <property type="nucleotide sequence ID" value="NZ_CBCSKM010000001.1"/>
</dbReference>
<dbReference type="Pfam" id="PF03787">
    <property type="entry name" value="RAMPs"/>
    <property type="match status" value="1"/>
</dbReference>
<proteinExistence type="predicted"/>
<dbReference type="PANTHER" id="PTHR35579:SF3">
    <property type="entry name" value="CRISPR SYSTEM CMS ENDORIBONUCLEASE CSM3"/>
    <property type="match status" value="1"/>
</dbReference>
<sequence length="258" mass="29101">MAKGNIVPKISVKVTTKSNLFIGGSPATFEIGGVDLFTVTNANGLPYIPGSSLKGVMRHMVRQLISSNPSEQPDDELRVLAKEINQWYKGYLQKVALEQEEQLTLLNIENERKERAVRRMQDAIDRASAEYLFGIEGFNDTPKLLFHDLVVVSAESAADRDALFSIDTKNKIEDVKIKNREHIVANPRTYRVVRPGVTFVGDIILYQFELLGDASKQQKIIEFIERLLLQFNEGIYRLGNSGSRGYGRVQVNIMKEEV</sequence>
<evidence type="ECO:0000259" key="3">
    <source>
        <dbReference type="Pfam" id="PF03787"/>
    </source>
</evidence>
<feature type="coiled-coil region" evidence="2">
    <location>
        <begin position="96"/>
        <end position="130"/>
    </location>
</feature>
<dbReference type="Proteomes" id="UP001292216">
    <property type="component" value="Unassembled WGS sequence"/>
</dbReference>
<dbReference type="PANTHER" id="PTHR35579">
    <property type="entry name" value="CRISPR SYSTEM CMS ENDORIBONUCLEASE CSM3"/>
    <property type="match status" value="1"/>
</dbReference>
<feature type="domain" description="CRISPR type III-associated protein" evidence="3">
    <location>
        <begin position="13"/>
        <end position="249"/>
    </location>
</feature>
<keyword evidence="5" id="KW-1185">Reference proteome</keyword>